<evidence type="ECO:0000313" key="2">
    <source>
        <dbReference type="Proteomes" id="UP000288716"/>
    </source>
</evidence>
<dbReference type="VEuPathDB" id="VectorBase:LDEU012911"/>
<dbReference type="AlphaFoldDB" id="A0A443RVQ0"/>
<accession>A0A443RVQ0</accession>
<proteinExistence type="predicted"/>
<protein>
    <submittedName>
        <fullName evidence="1">Uncharacterized protein</fullName>
    </submittedName>
</protein>
<dbReference type="Proteomes" id="UP000288716">
    <property type="component" value="Unassembled WGS sequence"/>
</dbReference>
<evidence type="ECO:0000313" key="1">
    <source>
        <dbReference type="EMBL" id="RWS19129.1"/>
    </source>
</evidence>
<name>A0A443RVQ0_9ACAR</name>
<sequence length="53" mass="5948">MAGKAVFYINFSSNDCFQKITGKIEINGELKEILGACLLNSKTCLNRSSRRTY</sequence>
<dbReference type="EMBL" id="NCKV01029783">
    <property type="protein sequence ID" value="RWS19129.1"/>
    <property type="molecule type" value="Genomic_DNA"/>
</dbReference>
<comment type="caution">
    <text evidence="1">The sequence shown here is derived from an EMBL/GenBank/DDBJ whole genome shotgun (WGS) entry which is preliminary data.</text>
</comment>
<organism evidence="1 2">
    <name type="scientific">Leptotrombidium deliense</name>
    <dbReference type="NCBI Taxonomy" id="299467"/>
    <lineage>
        <taxon>Eukaryota</taxon>
        <taxon>Metazoa</taxon>
        <taxon>Ecdysozoa</taxon>
        <taxon>Arthropoda</taxon>
        <taxon>Chelicerata</taxon>
        <taxon>Arachnida</taxon>
        <taxon>Acari</taxon>
        <taxon>Acariformes</taxon>
        <taxon>Trombidiformes</taxon>
        <taxon>Prostigmata</taxon>
        <taxon>Anystina</taxon>
        <taxon>Parasitengona</taxon>
        <taxon>Trombiculoidea</taxon>
        <taxon>Trombiculidae</taxon>
        <taxon>Leptotrombidium</taxon>
    </lineage>
</organism>
<gene>
    <name evidence="1" type="ORF">B4U80_02230</name>
</gene>
<keyword evidence="2" id="KW-1185">Reference proteome</keyword>
<reference evidence="1 2" key="1">
    <citation type="journal article" date="2018" name="Gigascience">
        <title>Genomes of trombidid mites reveal novel predicted allergens and laterally-transferred genes associated with secondary metabolism.</title>
        <authorList>
            <person name="Dong X."/>
            <person name="Chaisiri K."/>
            <person name="Xia D."/>
            <person name="Armstrong S.D."/>
            <person name="Fang Y."/>
            <person name="Donnelly M.J."/>
            <person name="Kadowaki T."/>
            <person name="McGarry J.W."/>
            <person name="Darby A.C."/>
            <person name="Makepeace B.L."/>
        </authorList>
    </citation>
    <scope>NUCLEOTIDE SEQUENCE [LARGE SCALE GENOMIC DNA]</scope>
    <source>
        <strain evidence="1">UoL-UT</strain>
    </source>
</reference>